<dbReference type="EMBL" id="MLYV02000559">
    <property type="protein sequence ID" value="PSR83463.1"/>
    <property type="molecule type" value="Genomic_DNA"/>
</dbReference>
<dbReference type="STRING" id="98765.A0A2R6P1K6"/>
<gene>
    <name evidence="1" type="ORF">PHLCEN_2v5735</name>
</gene>
<dbReference type="OrthoDB" id="3339358at2759"/>
<sequence>MRSALGYILTRSVGWAYPRLFCHSALYEPIYGFGPLLAGALLQNDIDGVRWSAKKRRTLVRLAVLGAFAFTDQLPWSYMCGAAVGGIYRLLQSFGLFRSKSGEASEDGAGLATSEGGYMLLPWPISSSHARRSDVPQSQSYPHISPGRIVLLTILTMLTTGFAGTIPSSNVFSAIYSSPHTTRFPSNLRLHVVMLTIPRLKDLGSDILISSVSSYIDPWQSLSSKHSRGEDTGLEFTVFAHLTVDGTHPGFNRARSHFQSLYPDTSPSPFPLNFYVQEPPVPRPANVEAARAFGVQHHLDFADAVQYAFDKGAEWTMFVEDDFVLCGSWGLEGLLSVMAELEQERQGSGKVNGAFIGTGGSGLIFHRSLLPVLKEMLLLIAHLTLSAAEPSSARIPSPPELYHPSIPPDVLSQACLTGSLSVCPSASSSSSPLTLLDALNPWYPTKESGWVISSRLLMGHRGGAVSTGNRIYESGKWECGWRHPMHGWRGADVVVV</sequence>
<reference evidence="1 2" key="1">
    <citation type="submission" date="2018-02" db="EMBL/GenBank/DDBJ databases">
        <title>Genome sequence of the basidiomycete white-rot fungus Phlebia centrifuga.</title>
        <authorList>
            <person name="Granchi Z."/>
            <person name="Peng M."/>
            <person name="de Vries R.P."/>
            <person name="Hilden K."/>
            <person name="Makela M.R."/>
            <person name="Grigoriev I."/>
            <person name="Riley R."/>
        </authorList>
    </citation>
    <scope>NUCLEOTIDE SEQUENCE [LARGE SCALE GENOMIC DNA]</scope>
    <source>
        <strain evidence="1 2">FBCC195</strain>
    </source>
</reference>
<name>A0A2R6P1K6_9APHY</name>
<organism evidence="1 2">
    <name type="scientific">Hermanssonia centrifuga</name>
    <dbReference type="NCBI Taxonomy" id="98765"/>
    <lineage>
        <taxon>Eukaryota</taxon>
        <taxon>Fungi</taxon>
        <taxon>Dikarya</taxon>
        <taxon>Basidiomycota</taxon>
        <taxon>Agaricomycotina</taxon>
        <taxon>Agaricomycetes</taxon>
        <taxon>Polyporales</taxon>
        <taxon>Meruliaceae</taxon>
        <taxon>Hermanssonia</taxon>
    </lineage>
</organism>
<dbReference type="AlphaFoldDB" id="A0A2R6P1K6"/>
<protein>
    <submittedName>
        <fullName evidence="1">Uncharacterized protein</fullName>
    </submittedName>
</protein>
<dbReference type="Proteomes" id="UP000186601">
    <property type="component" value="Unassembled WGS sequence"/>
</dbReference>
<comment type="caution">
    <text evidence="1">The sequence shown here is derived from an EMBL/GenBank/DDBJ whole genome shotgun (WGS) entry which is preliminary data.</text>
</comment>
<proteinExistence type="predicted"/>
<evidence type="ECO:0000313" key="2">
    <source>
        <dbReference type="Proteomes" id="UP000186601"/>
    </source>
</evidence>
<evidence type="ECO:0000313" key="1">
    <source>
        <dbReference type="EMBL" id="PSR83463.1"/>
    </source>
</evidence>
<accession>A0A2R6P1K6</accession>
<keyword evidence="2" id="KW-1185">Reference proteome</keyword>